<dbReference type="InterPro" id="IPR050124">
    <property type="entry name" value="tRNA_CCA-adding_enzyme"/>
</dbReference>
<evidence type="ECO:0000256" key="11">
    <source>
        <dbReference type="RuleBase" id="RU003953"/>
    </source>
</evidence>
<reference evidence="16 17" key="1">
    <citation type="submission" date="2022-04" db="EMBL/GenBank/DDBJ databases">
        <title>Positive selection, recombination, and allopatry shape intraspecific diversity of widespread and dominant cyanobacteria.</title>
        <authorList>
            <person name="Wei J."/>
            <person name="Shu W."/>
            <person name="Hu C."/>
        </authorList>
    </citation>
    <scope>NUCLEOTIDE SEQUENCE [LARGE SCALE GENOMIC DNA]</scope>
    <source>
        <strain evidence="16 17">GB2-A4</strain>
    </source>
</reference>
<comment type="cofactor">
    <cofactor evidence="1">
        <name>Mg(2+)</name>
        <dbReference type="ChEBI" id="CHEBI:18420"/>
    </cofactor>
</comment>
<evidence type="ECO:0000256" key="9">
    <source>
        <dbReference type="ARBA" id="ARBA00022842"/>
    </source>
</evidence>
<dbReference type="Pfam" id="PF01743">
    <property type="entry name" value="PolyA_pol"/>
    <property type="match status" value="1"/>
</dbReference>
<dbReference type="Pfam" id="PF12627">
    <property type="entry name" value="PolyA_pol_RNAbd"/>
    <property type="match status" value="1"/>
</dbReference>
<evidence type="ECO:0000256" key="1">
    <source>
        <dbReference type="ARBA" id="ARBA00001946"/>
    </source>
</evidence>
<dbReference type="Proteomes" id="UP001464891">
    <property type="component" value="Unassembled WGS sequence"/>
</dbReference>
<dbReference type="PANTHER" id="PTHR47545:SF2">
    <property type="entry name" value="CC-ADDING TRNA NUCLEOTIDYLTRANSFERASE"/>
    <property type="match status" value="1"/>
</dbReference>
<feature type="compositionally biased region" description="Polar residues" evidence="12">
    <location>
        <begin position="269"/>
        <end position="285"/>
    </location>
</feature>
<evidence type="ECO:0000313" key="16">
    <source>
        <dbReference type="EMBL" id="MEP0815820.1"/>
    </source>
</evidence>
<evidence type="ECO:0000256" key="12">
    <source>
        <dbReference type="SAM" id="MobiDB-lite"/>
    </source>
</evidence>
<dbReference type="CDD" id="cd05398">
    <property type="entry name" value="NT_ClassII-CCAase"/>
    <property type="match status" value="1"/>
</dbReference>
<comment type="caution">
    <text evidence="16">The sequence shown here is derived from an EMBL/GenBank/DDBJ whole genome shotgun (WGS) entry which is preliminary data.</text>
</comment>
<dbReference type="Gene3D" id="1.10.3090.10">
    <property type="entry name" value="cca-adding enzyme, domain 2"/>
    <property type="match status" value="1"/>
</dbReference>
<evidence type="ECO:0000256" key="7">
    <source>
        <dbReference type="ARBA" id="ARBA00022723"/>
    </source>
</evidence>
<organism evidence="16 17">
    <name type="scientific">Trichocoleus desertorum GB2-A4</name>
    <dbReference type="NCBI Taxonomy" id="2933944"/>
    <lineage>
        <taxon>Bacteria</taxon>
        <taxon>Bacillati</taxon>
        <taxon>Cyanobacteriota</taxon>
        <taxon>Cyanophyceae</taxon>
        <taxon>Leptolyngbyales</taxon>
        <taxon>Trichocoleusaceae</taxon>
        <taxon>Trichocoleus</taxon>
    </lineage>
</organism>
<accession>A0ABV0J238</accession>
<sequence>MYATSSISLSVLSPQTWPFGLQWLPQPAYLVGGVVRDALLGRHADYLDLDFVMPEKAVETAQAIAHHHKAGFVLLDAERQIARVVFEQATADFAQQMGSSLEIDLQRRDFTVNAIAYNPHTEELIDPLEGFVDLKQSSIRMVASENLREDPLRLLRAYRQAAQLGFSLDAETRAVIRQFSPYLSQVAAERIQSELNYLFGSVQGTPWLTAAWQDGLLQAWFPQATAQSLAQIAAIDRSAISLVAACPSFKAELYASLRHTTKASRKGTKNSSSATGNKSANSNSGVEAGAAKAKLAGDHRTWITVAKLASLLSPDLAQAEVELLTLKYSRAEIQAALTIIKFLPQLQAVSVTAGLSCREQYFLFQSVGPVFPALMVRALAVGVPISVLLGLIERFLTPDDPVAHPMPLVSGQDLMTHLKLAAGPQIGQLLAEIQLARAEGLITTPANALELAAKMTKL</sequence>
<dbReference type="InterPro" id="IPR002646">
    <property type="entry name" value="PolA_pol_head_dom"/>
</dbReference>
<dbReference type="PANTHER" id="PTHR47545">
    <property type="entry name" value="MULTIFUNCTIONAL CCA PROTEIN"/>
    <property type="match status" value="1"/>
</dbReference>
<keyword evidence="7" id="KW-0479">Metal-binding</keyword>
<evidence type="ECO:0000259" key="13">
    <source>
        <dbReference type="Pfam" id="PF01743"/>
    </source>
</evidence>
<keyword evidence="9" id="KW-0460">Magnesium</keyword>
<feature type="domain" description="Poly A polymerase head" evidence="13">
    <location>
        <begin position="28"/>
        <end position="140"/>
    </location>
</feature>
<evidence type="ECO:0000256" key="8">
    <source>
        <dbReference type="ARBA" id="ARBA00022741"/>
    </source>
</evidence>
<keyword evidence="17" id="KW-1185">Reference proteome</keyword>
<evidence type="ECO:0000256" key="6">
    <source>
        <dbReference type="ARBA" id="ARBA00022695"/>
    </source>
</evidence>
<keyword evidence="5" id="KW-0819">tRNA processing</keyword>
<evidence type="ECO:0000256" key="3">
    <source>
        <dbReference type="ARBA" id="ARBA00022555"/>
    </source>
</evidence>
<feature type="domain" description="CCA-adding enzyme C-terminal" evidence="15">
    <location>
        <begin position="306"/>
        <end position="449"/>
    </location>
</feature>
<keyword evidence="3" id="KW-0820">tRNA-binding</keyword>
<keyword evidence="8" id="KW-0547">Nucleotide-binding</keyword>
<protein>
    <submittedName>
        <fullName evidence="16">CCA tRNA nucleotidyltransferase</fullName>
    </submittedName>
</protein>
<evidence type="ECO:0000259" key="15">
    <source>
        <dbReference type="Pfam" id="PF13735"/>
    </source>
</evidence>
<feature type="region of interest" description="Disordered" evidence="12">
    <location>
        <begin position="264"/>
        <end position="285"/>
    </location>
</feature>
<comment type="similarity">
    <text evidence="2 11">Belongs to the tRNA nucleotidyltransferase/poly(A) polymerase family.</text>
</comment>
<evidence type="ECO:0000256" key="2">
    <source>
        <dbReference type="ARBA" id="ARBA00007265"/>
    </source>
</evidence>
<dbReference type="EMBL" id="JAMPKM010000001">
    <property type="protein sequence ID" value="MEP0815820.1"/>
    <property type="molecule type" value="Genomic_DNA"/>
</dbReference>
<evidence type="ECO:0000313" key="17">
    <source>
        <dbReference type="Proteomes" id="UP001464891"/>
    </source>
</evidence>
<dbReference type="Pfam" id="PF13735">
    <property type="entry name" value="tRNA_NucTran2_2"/>
    <property type="match status" value="1"/>
</dbReference>
<dbReference type="Gene3D" id="3.30.460.10">
    <property type="entry name" value="Beta Polymerase, domain 2"/>
    <property type="match status" value="1"/>
</dbReference>
<dbReference type="SUPFAM" id="SSF81891">
    <property type="entry name" value="Poly A polymerase C-terminal region-like"/>
    <property type="match status" value="1"/>
</dbReference>
<dbReference type="InterPro" id="IPR043519">
    <property type="entry name" value="NT_sf"/>
</dbReference>
<evidence type="ECO:0000256" key="4">
    <source>
        <dbReference type="ARBA" id="ARBA00022679"/>
    </source>
</evidence>
<evidence type="ECO:0000256" key="10">
    <source>
        <dbReference type="ARBA" id="ARBA00022884"/>
    </source>
</evidence>
<evidence type="ECO:0000259" key="14">
    <source>
        <dbReference type="Pfam" id="PF12627"/>
    </source>
</evidence>
<dbReference type="SUPFAM" id="SSF81301">
    <property type="entry name" value="Nucleotidyltransferase"/>
    <property type="match status" value="1"/>
</dbReference>
<evidence type="ECO:0000256" key="5">
    <source>
        <dbReference type="ARBA" id="ARBA00022694"/>
    </source>
</evidence>
<feature type="domain" description="tRNA nucleotidyltransferase/poly(A) polymerase RNA and SrmB- binding" evidence="14">
    <location>
        <begin position="165"/>
        <end position="226"/>
    </location>
</feature>
<dbReference type="InterPro" id="IPR032828">
    <property type="entry name" value="PolyA_RNA-bd"/>
</dbReference>
<proteinExistence type="inferred from homology"/>
<dbReference type="RefSeq" id="WP_190431356.1">
    <property type="nucleotide sequence ID" value="NZ_JAMPKM010000001.1"/>
</dbReference>
<keyword evidence="10 11" id="KW-0694">RNA-binding</keyword>
<dbReference type="InterPro" id="IPR032810">
    <property type="entry name" value="CCA-adding_enz_C"/>
</dbReference>
<keyword evidence="6" id="KW-0548">Nucleotidyltransferase</keyword>
<gene>
    <name evidence="16" type="ORF">NC998_01785</name>
</gene>
<name>A0ABV0J238_9CYAN</name>
<keyword evidence="4 11" id="KW-0808">Transferase</keyword>